<protein>
    <submittedName>
        <fullName evidence="1">Uncharacterized protein</fullName>
    </submittedName>
</protein>
<gene>
    <name evidence="1" type="ORF">DSO57_1022257</name>
</gene>
<organism evidence="1 2">
    <name type="scientific">Entomophthora muscae</name>
    <dbReference type="NCBI Taxonomy" id="34485"/>
    <lineage>
        <taxon>Eukaryota</taxon>
        <taxon>Fungi</taxon>
        <taxon>Fungi incertae sedis</taxon>
        <taxon>Zoopagomycota</taxon>
        <taxon>Entomophthoromycotina</taxon>
        <taxon>Entomophthoromycetes</taxon>
        <taxon>Entomophthorales</taxon>
        <taxon>Entomophthoraceae</taxon>
        <taxon>Entomophthora</taxon>
    </lineage>
</organism>
<evidence type="ECO:0000313" key="1">
    <source>
        <dbReference type="EMBL" id="KAJ9049638.1"/>
    </source>
</evidence>
<accession>A0ACC2RHR9</accession>
<dbReference type="Proteomes" id="UP001165960">
    <property type="component" value="Unassembled WGS sequence"/>
</dbReference>
<dbReference type="EMBL" id="QTSX02007211">
    <property type="protein sequence ID" value="KAJ9049638.1"/>
    <property type="molecule type" value="Genomic_DNA"/>
</dbReference>
<name>A0ACC2RHR9_9FUNG</name>
<keyword evidence="2" id="KW-1185">Reference proteome</keyword>
<reference evidence="1" key="1">
    <citation type="submission" date="2022-04" db="EMBL/GenBank/DDBJ databases">
        <title>Genome of the entomopathogenic fungus Entomophthora muscae.</title>
        <authorList>
            <person name="Elya C."/>
            <person name="Lovett B.R."/>
            <person name="Lee E."/>
            <person name="Macias A.M."/>
            <person name="Hajek A.E."/>
            <person name="De Bivort B.L."/>
            <person name="Kasson M.T."/>
            <person name="De Fine Licht H.H."/>
            <person name="Stajich J.E."/>
        </authorList>
    </citation>
    <scope>NUCLEOTIDE SEQUENCE</scope>
    <source>
        <strain evidence="1">Berkeley</strain>
    </source>
</reference>
<sequence>MPSVLSSIKEGKELVMIPEGILMAQSMTARNFPSSPETTLNNGSPSMRNFSGST</sequence>
<comment type="caution">
    <text evidence="1">The sequence shown here is derived from an EMBL/GenBank/DDBJ whole genome shotgun (WGS) entry which is preliminary data.</text>
</comment>
<evidence type="ECO:0000313" key="2">
    <source>
        <dbReference type="Proteomes" id="UP001165960"/>
    </source>
</evidence>
<proteinExistence type="predicted"/>